<proteinExistence type="predicted"/>
<organism evidence="3 4">
    <name type="scientific">Streblomastix strix</name>
    <dbReference type="NCBI Taxonomy" id="222440"/>
    <lineage>
        <taxon>Eukaryota</taxon>
        <taxon>Metamonada</taxon>
        <taxon>Preaxostyla</taxon>
        <taxon>Oxymonadida</taxon>
        <taxon>Streblomastigidae</taxon>
        <taxon>Streblomastix</taxon>
    </lineage>
</organism>
<feature type="domain" description="HNH nuclease" evidence="2">
    <location>
        <begin position="1473"/>
        <end position="1521"/>
    </location>
</feature>
<protein>
    <recommendedName>
        <fullName evidence="2">HNH nuclease domain-containing protein</fullName>
    </recommendedName>
</protein>
<dbReference type="InterPro" id="IPR044925">
    <property type="entry name" value="His-Me_finger_sf"/>
</dbReference>
<accession>A0A5J4VG00</accession>
<sequence>ILTKIGFYGQRYNVNAVEQTINAVVSRNIYMQQSKAATVIQNRVRKWFNQREQQRLTREEQIQKEQEQLQKQRELDIKELREEFDPELLDEEGIFDPERYRQQQHQLRAQEIEERRRKQDEDGQARQAQLLDEFHNVEDMNIDILFETDQQEISDYIRTHDKYVYHHLNTDNDVIMLCDVQNQDQFNRIKNIALNRYNKETGTPSYKSYNQSSINQIKPTKQYYSNIASLADLDKHLDSVYDKEKGNVFKLAIDFGVLIERVDGNNDDQTIKYKYMLPVDASSERRAPLEIRSKDNINMYKQYLRTVVGSMQERTNTDIHEEIVSIFSVMLFVFRYPLAGAAIPSLRQHIKRKEIYYVDYKVNLCFWTAYSFITMPNSKDKRWKDCSRIAEAKRIFQRINGVEFRDNYQGFDFVGDIDNFINKEQVNVHMYTFESDRPHYELTQNYTVNGSDKQFNILFINDGINAHIMYISDVEALTGFRYCNICHRQAFRIGDKNLQQSIRNHMKKCQKNDGKIVKKVILEKFAKPFVPHILSNKTYKYLLANNLTHLFKPTRYYITYDIETVEKKVNEKFGDSSQVTATLIPYAIASTVKSASGIHSFYYDIRTENFLDKWLEQLFEEAKQVKKDNKYIDETIPQNYEVPVIGFNSAKFDASVLFKNLKAKDWAISKYLGSSTIAKQIIVKHQSSNIHLRFVDYKIYSMQNKLKDAVRDFGNGTYKKGRFPHEFINTNNYMNELNKNEPFPIEAFDNQLRNKKLCEVKYKEYLVEAAKYKQRWDYLRYYNILDTRVLIEPIDYLIELMFKYKVDMLANISMSQCANAIKYAMCYSEFDINGDYNCENTDKSIEITQNYWRSKVDSYIEQDNKKNRDSHNNVMIDDYSYFKELFKNQRCHMCSARFTWKNRPTLDRIDNSKGHSKSNVIPCCLYCNVYKANRDENQMKLMIQLRKYALFKQLPMTLTSDEGYQLLRKGITGGLSNVMHRYNIAGETRINHYEFDQENKCVYSIDSDYVMTHVVQLDFHSQYTSVMSGEPNALNPYTNHIIYMPAQLIEKITDQDRCRQLIYDTNRFSNDRLVVDQMYLFVAEIKGHTDEKYINEVINWGPILRNIDITTNKETIGEFIYNHLVEHNLPHDKTERKLTNLIDTNNEVMSFNNYYLWLLIDTCHLVIDEIVSVTTFSKHANFNSFVKEFMNLRQQAKDAKNEGLGQFYKLILNSAFGGDALNSEKYSNTRLLSANKTFLQHMMQGFINSTELNKDIYAVQVDKESCRCNTCLQVAYFELDSAKFCYVNFIYNFMQKAYDMSRMHFVQGDTDSLTWAISGNVNRGPDQLFEEVIKDQGFYDRYKDCVYTDNGQKQILHIGVEKQGYNCIALSPKNYIINDEIVLKGVILDQNPQINEQTFIENIKEGTVTTAVNTTLAQRREMTTEANEGQFVPLVADNEFEINNTYPFQIRRIDNQEIKEPYINNGYYIICLNGKQYRLHRLIAENFIPNPDNLPFIDHWDHNPANNHIENLRWITAQDNQRNKSSSKNIDYVYVDSISDEAIVINEYGKHRFEFYYYDPETDEFLYYNGRQYRQLHVNEMKKSGTLYVQMQNETVNTLKQCIQSMEKTRALTNLSKQLQELLDGLDRYDAKLDARIAGGVYPYRDRKKTEHYDDQ</sequence>
<reference evidence="3 4" key="1">
    <citation type="submission" date="2019-03" db="EMBL/GenBank/DDBJ databases">
        <title>Single cell metagenomics reveals metabolic interactions within the superorganism composed of flagellate Streblomastix strix and complex community of Bacteroidetes bacteria on its surface.</title>
        <authorList>
            <person name="Treitli S.C."/>
            <person name="Kolisko M."/>
            <person name="Husnik F."/>
            <person name="Keeling P."/>
            <person name="Hampl V."/>
        </authorList>
    </citation>
    <scope>NUCLEOTIDE SEQUENCE [LARGE SCALE GENOMIC DNA]</scope>
    <source>
        <strain evidence="3">ST1C</strain>
    </source>
</reference>
<dbReference type="Gene3D" id="3.30.40.220">
    <property type="match status" value="1"/>
</dbReference>
<dbReference type="SUPFAM" id="SSF54060">
    <property type="entry name" value="His-Me finger endonucleases"/>
    <property type="match status" value="1"/>
</dbReference>
<dbReference type="SUPFAM" id="SSF56672">
    <property type="entry name" value="DNA/RNA polymerases"/>
    <property type="match status" value="1"/>
</dbReference>
<dbReference type="SMART" id="SM00507">
    <property type="entry name" value="HNHc"/>
    <property type="match status" value="2"/>
</dbReference>
<dbReference type="InterPro" id="IPR043502">
    <property type="entry name" value="DNA/RNA_pol_sf"/>
</dbReference>
<dbReference type="Gene3D" id="3.90.75.20">
    <property type="match status" value="1"/>
</dbReference>
<dbReference type="InterPro" id="IPR003615">
    <property type="entry name" value="HNH_nuc"/>
</dbReference>
<comment type="caution">
    <text evidence="3">The sequence shown here is derived from an EMBL/GenBank/DDBJ whole genome shotgun (WGS) entry which is preliminary data.</text>
</comment>
<feature type="non-terminal residue" evidence="3">
    <location>
        <position position="1656"/>
    </location>
</feature>
<feature type="non-terminal residue" evidence="3">
    <location>
        <position position="1"/>
    </location>
</feature>
<feature type="domain" description="HNH nuclease" evidence="2">
    <location>
        <begin position="880"/>
        <end position="929"/>
    </location>
</feature>
<dbReference type="Pfam" id="PF13392">
    <property type="entry name" value="HNH_3"/>
    <property type="match status" value="1"/>
</dbReference>
<feature type="coiled-coil region" evidence="1">
    <location>
        <begin position="63"/>
        <end position="122"/>
    </location>
</feature>
<gene>
    <name evidence="3" type="ORF">EZS28_022965</name>
</gene>
<dbReference type="Proteomes" id="UP000324800">
    <property type="component" value="Unassembled WGS sequence"/>
</dbReference>
<name>A0A5J4VG00_9EUKA</name>
<evidence type="ECO:0000259" key="2">
    <source>
        <dbReference type="SMART" id="SM00507"/>
    </source>
</evidence>
<dbReference type="EMBL" id="SNRW01007289">
    <property type="protein sequence ID" value="KAA6381508.1"/>
    <property type="molecule type" value="Genomic_DNA"/>
</dbReference>
<evidence type="ECO:0000313" key="4">
    <source>
        <dbReference type="Proteomes" id="UP000324800"/>
    </source>
</evidence>
<evidence type="ECO:0000313" key="3">
    <source>
        <dbReference type="EMBL" id="KAA6381508.1"/>
    </source>
</evidence>
<keyword evidence="1" id="KW-0175">Coiled coil</keyword>
<evidence type="ECO:0000256" key="1">
    <source>
        <dbReference type="SAM" id="Coils"/>
    </source>
</evidence>